<dbReference type="KEGG" id="vg:65108248"/>
<sequence>MNKIDFHEDELDILISIFEDGQVSVDTLVGATWETTVSHLFDTPAIDLLAEFNSEIENDVIEYDMNAYGFSQLVDKIVRLHEVIA</sequence>
<name>A0A2Z5ZBZ0_9CAUD</name>
<reference evidence="1 2" key="1">
    <citation type="submission" date="2018-02" db="EMBL/GenBank/DDBJ databases">
        <title>Full genome sequencing of a novel polyvalent bacteriophage as one of T4-Family member.</title>
        <authorList>
            <person name="Kawasaki T."/>
            <person name="Saad A.M."/>
            <person name="Yamada T."/>
        </authorList>
    </citation>
    <scope>NUCLEOTIDE SEQUENCE [LARGE SCALE GENOMIC DNA]</scope>
    <source>
        <strain evidence="1 2">EcS1</strain>
    </source>
</reference>
<protein>
    <submittedName>
        <fullName evidence="1">Uncharacterized protein</fullName>
    </submittedName>
</protein>
<dbReference type="RefSeq" id="YP_010090756.1">
    <property type="nucleotide sequence ID" value="NC_055721.1"/>
</dbReference>
<organism evidence="1 2">
    <name type="scientific">Escherichia phage EcS1</name>
    <dbReference type="NCBI Taxonomy" id="2083276"/>
    <lineage>
        <taxon>Viruses</taxon>
        <taxon>Duplodnaviria</taxon>
        <taxon>Heunggongvirae</taxon>
        <taxon>Uroviricota</taxon>
        <taxon>Caudoviricetes</taxon>
        <taxon>Pantevenvirales</taxon>
        <taxon>Straboviridae</taxon>
        <taxon>Tevenvirinae</taxon>
        <taxon>Kagamiyamavirus</taxon>
        <taxon>Kagamiyamavirus ecs1</taxon>
    </lineage>
</organism>
<accession>A0A2Z5ZBZ0</accession>
<proteinExistence type="predicted"/>
<evidence type="ECO:0000313" key="1">
    <source>
        <dbReference type="EMBL" id="BBC78109.1"/>
    </source>
</evidence>
<evidence type="ECO:0000313" key="2">
    <source>
        <dbReference type="Proteomes" id="UP000250157"/>
    </source>
</evidence>
<dbReference type="GeneID" id="65108248"/>
<keyword evidence="2" id="KW-1185">Reference proteome</keyword>
<dbReference type="EMBL" id="LC371242">
    <property type="protein sequence ID" value="BBC78109.1"/>
    <property type="molecule type" value="Genomic_DNA"/>
</dbReference>
<dbReference type="Proteomes" id="UP000250157">
    <property type="component" value="Segment"/>
</dbReference>